<dbReference type="GO" id="GO:0042970">
    <property type="term" value="F:homoserine transmembrane transporter activity"/>
    <property type="evidence" value="ECO:0007669"/>
    <property type="project" value="TreeGrafter"/>
</dbReference>
<gene>
    <name evidence="9" type="ORF">F0238_20830</name>
    <name evidence="8" type="ORF">TW71_24495</name>
</gene>
<evidence type="ECO:0000256" key="5">
    <source>
        <dbReference type="ARBA" id="ARBA00022989"/>
    </source>
</evidence>
<feature type="transmembrane region" description="Helical" evidence="7">
    <location>
        <begin position="145"/>
        <end position="169"/>
    </location>
</feature>
<dbReference type="InterPro" id="IPR001123">
    <property type="entry name" value="LeuE-type"/>
</dbReference>
<dbReference type="PANTHER" id="PTHR30086:SF14">
    <property type="entry name" value="HOMOSERINE_HOMOSERINE LACTONE EFFLUX PROTEIN"/>
    <property type="match status" value="1"/>
</dbReference>
<feature type="transmembrane region" description="Helical" evidence="7">
    <location>
        <begin position="6"/>
        <end position="29"/>
    </location>
</feature>
<feature type="transmembrane region" description="Helical" evidence="7">
    <location>
        <begin position="112"/>
        <end position="133"/>
    </location>
</feature>
<organism evidence="8">
    <name type="scientific">Vibrio coralliilyticus</name>
    <dbReference type="NCBI Taxonomy" id="190893"/>
    <lineage>
        <taxon>Bacteria</taxon>
        <taxon>Pseudomonadati</taxon>
        <taxon>Pseudomonadota</taxon>
        <taxon>Gammaproteobacteria</taxon>
        <taxon>Vibrionales</taxon>
        <taxon>Vibrionaceae</taxon>
        <taxon>Vibrio</taxon>
    </lineage>
</organism>
<dbReference type="PANTHER" id="PTHR30086">
    <property type="entry name" value="ARGININE EXPORTER PROTEIN ARGO"/>
    <property type="match status" value="1"/>
</dbReference>
<accession>A0A837G217</accession>
<evidence type="ECO:0000313" key="10">
    <source>
        <dbReference type="Proteomes" id="UP000576645"/>
    </source>
</evidence>
<dbReference type="Proteomes" id="UP000576645">
    <property type="component" value="Unassembled WGS sequence"/>
</dbReference>
<keyword evidence="4 7" id="KW-0812">Transmembrane</keyword>
<evidence type="ECO:0000256" key="6">
    <source>
        <dbReference type="ARBA" id="ARBA00023136"/>
    </source>
</evidence>
<dbReference type="AlphaFoldDB" id="A0A837G217"/>
<evidence type="ECO:0000256" key="2">
    <source>
        <dbReference type="ARBA" id="ARBA00007928"/>
    </source>
</evidence>
<evidence type="ECO:0000256" key="3">
    <source>
        <dbReference type="ARBA" id="ARBA00022475"/>
    </source>
</evidence>
<dbReference type="PIRSF" id="PIRSF006324">
    <property type="entry name" value="LeuE"/>
    <property type="match status" value="1"/>
</dbReference>
<keyword evidence="5 7" id="KW-1133">Transmembrane helix</keyword>
<evidence type="ECO:0000256" key="7">
    <source>
        <dbReference type="SAM" id="Phobius"/>
    </source>
</evidence>
<dbReference type="GO" id="GO:0005886">
    <property type="term" value="C:plasma membrane"/>
    <property type="evidence" value="ECO:0007669"/>
    <property type="project" value="UniProtKB-SubCell"/>
</dbReference>
<protein>
    <submittedName>
        <fullName evidence="9">LysE family translocator</fullName>
    </submittedName>
    <submittedName>
        <fullName evidence="8">Lysine exporter protein (LYSE/YGGA)</fullName>
    </submittedName>
</protein>
<reference evidence="8" key="1">
    <citation type="journal article" date="2015" name="BMC Genomics">
        <title>Genome mining reveals unlocked bioactive potential of marine Gram-negative bacteria.</title>
        <authorList>
            <person name="Machado H."/>
            <person name="Sonnenschein E.C."/>
            <person name="Melchiorsen J."/>
            <person name="Gram L."/>
        </authorList>
    </citation>
    <scope>NUCLEOTIDE SEQUENCE</scope>
    <source>
        <strain evidence="8">S2052</strain>
    </source>
</reference>
<evidence type="ECO:0000256" key="1">
    <source>
        <dbReference type="ARBA" id="ARBA00004651"/>
    </source>
</evidence>
<comment type="similarity">
    <text evidence="2">Belongs to the Rht family.</text>
</comment>
<evidence type="ECO:0000313" key="9">
    <source>
        <dbReference type="EMBL" id="NOJ25171.1"/>
    </source>
</evidence>
<reference evidence="9 10" key="2">
    <citation type="submission" date="2019-09" db="EMBL/GenBank/DDBJ databases">
        <title>Draft genome sequencing and comparative genomics of hatchery-associated Vibrios.</title>
        <authorList>
            <person name="Kehlet-Delgado H."/>
            <person name="Mueller R.S."/>
        </authorList>
    </citation>
    <scope>NUCLEOTIDE SEQUENCE [LARGE SCALE GENOMIC DNA]</scope>
    <source>
        <strain evidence="9 10">09-121-3</strain>
    </source>
</reference>
<dbReference type="EMBL" id="JXXR01000035">
    <property type="protein sequence ID" value="KJY66607.1"/>
    <property type="molecule type" value="Genomic_DNA"/>
</dbReference>
<name>A0A837G217_9VIBR</name>
<sequence length="202" mass="21705">MQFEMWLVYLVAVIGVSLAPGPNGILALTHGVNYGRRAAKYTVLGGITGFVGLILIASIGVGALAILSPAVINGLKVAGALYLIWLGIGLVKTRTLTKNEGEENDLQATKGLFRRGFFTAVANPKVLLFYVAFLPQFIDPAQPLAQQILVLVVTFAVVEFAVEYGYVLLAHHMQSFLHNHGGTFNRISGGVFVLFGCTLPFI</sequence>
<keyword evidence="3" id="KW-1003">Cell membrane</keyword>
<dbReference type="RefSeq" id="WP_045987552.1">
    <property type="nucleotide sequence ID" value="NZ_CP063052.1"/>
</dbReference>
<dbReference type="EMBL" id="VTXP01000014">
    <property type="protein sequence ID" value="NOJ25171.1"/>
    <property type="molecule type" value="Genomic_DNA"/>
</dbReference>
<feature type="transmembrane region" description="Helical" evidence="7">
    <location>
        <begin position="72"/>
        <end position="91"/>
    </location>
</feature>
<comment type="subcellular location">
    <subcellularLocation>
        <location evidence="1">Cell membrane</location>
        <topology evidence="1">Multi-pass membrane protein</topology>
    </subcellularLocation>
</comment>
<proteinExistence type="inferred from homology"/>
<evidence type="ECO:0000256" key="4">
    <source>
        <dbReference type="ARBA" id="ARBA00022692"/>
    </source>
</evidence>
<dbReference type="Pfam" id="PF01810">
    <property type="entry name" value="LysE"/>
    <property type="match status" value="1"/>
</dbReference>
<feature type="transmembrane region" description="Helical" evidence="7">
    <location>
        <begin position="41"/>
        <end position="66"/>
    </location>
</feature>
<comment type="caution">
    <text evidence="8">The sequence shown here is derived from an EMBL/GenBank/DDBJ whole genome shotgun (WGS) entry which is preliminary data.</text>
</comment>
<evidence type="ECO:0000313" key="8">
    <source>
        <dbReference type="EMBL" id="KJY66607.1"/>
    </source>
</evidence>
<keyword evidence="6 7" id="KW-0472">Membrane</keyword>